<evidence type="ECO:0000259" key="3">
    <source>
        <dbReference type="PROSITE" id="PS50887"/>
    </source>
</evidence>
<dbReference type="PROSITE" id="PS50887">
    <property type="entry name" value="GGDEF"/>
    <property type="match status" value="1"/>
</dbReference>
<dbReference type="RefSeq" id="WP_011373576.1">
    <property type="nucleotide sequence ID" value="NC_007575.1"/>
</dbReference>
<comment type="catalytic activity">
    <reaction evidence="2">
        <text>2 GTP = 3',3'-c-di-GMP + 2 diphosphate</text>
        <dbReference type="Rhea" id="RHEA:24898"/>
        <dbReference type="ChEBI" id="CHEBI:33019"/>
        <dbReference type="ChEBI" id="CHEBI:37565"/>
        <dbReference type="ChEBI" id="CHEBI:58805"/>
        <dbReference type="EC" id="2.7.7.65"/>
    </reaction>
</comment>
<reference evidence="4 5" key="1">
    <citation type="journal article" date="2008" name="Appl. Environ. Microbiol.">
        <title>Genome of the epsilonproteobacterial chemolithoautotroph Sulfurimonas denitrificans.</title>
        <authorList>
            <person name="Sievert S.M."/>
            <person name="Scott K.M."/>
            <person name="Klotz M.G."/>
            <person name="Chain P.S.G."/>
            <person name="Hauser L.J."/>
            <person name="Hemp J."/>
            <person name="Huegler M."/>
            <person name="Land M."/>
            <person name="Lapidus A."/>
            <person name="Larimer F.W."/>
            <person name="Lucas S."/>
            <person name="Malfatti S.A."/>
            <person name="Meyer F."/>
            <person name="Paulsen I.T."/>
            <person name="Ren Q."/>
            <person name="Simon J."/>
            <person name="Bailey K."/>
            <person name="Diaz E."/>
            <person name="Fitzpatrick K.A."/>
            <person name="Glover B."/>
            <person name="Gwatney N."/>
            <person name="Korajkic A."/>
            <person name="Long A."/>
            <person name="Mobberley J.M."/>
            <person name="Pantry S.N."/>
            <person name="Pazder G."/>
            <person name="Peterson S."/>
            <person name="Quintanilla J.D."/>
            <person name="Sprinkle R."/>
            <person name="Stephens J."/>
            <person name="Thomas P."/>
            <person name="Vaughn R."/>
            <person name="Weber M.J."/>
            <person name="Wooten L.L."/>
        </authorList>
    </citation>
    <scope>NUCLEOTIDE SEQUENCE [LARGE SCALE GENOMIC DNA]</scope>
    <source>
        <strain evidence="5">ATCC 33889 / DSM 1251</strain>
    </source>
</reference>
<organism evidence="4 5">
    <name type="scientific">Sulfurimonas denitrificans (strain ATCC 33889 / DSM 1251)</name>
    <name type="common">Thiomicrospira denitrificans (strain ATCC 33889 / DSM 1251)</name>
    <dbReference type="NCBI Taxonomy" id="326298"/>
    <lineage>
        <taxon>Bacteria</taxon>
        <taxon>Pseudomonadati</taxon>
        <taxon>Campylobacterota</taxon>
        <taxon>Epsilonproteobacteria</taxon>
        <taxon>Campylobacterales</taxon>
        <taxon>Sulfurimonadaceae</taxon>
        <taxon>Sulfurimonas</taxon>
    </lineage>
</organism>
<dbReference type="KEGG" id="tdn:Suden_1962"/>
<dbReference type="Pfam" id="PF13682">
    <property type="entry name" value="CZB"/>
    <property type="match status" value="1"/>
</dbReference>
<dbReference type="InterPro" id="IPR000160">
    <property type="entry name" value="GGDEF_dom"/>
</dbReference>
<dbReference type="HOGENOM" id="CLU_000445_11_34_7"/>
<dbReference type="PANTHER" id="PTHR45138:SF9">
    <property type="entry name" value="DIGUANYLATE CYCLASE DGCM-RELATED"/>
    <property type="match status" value="1"/>
</dbReference>
<dbReference type="InterPro" id="IPR029787">
    <property type="entry name" value="Nucleotide_cyclase"/>
</dbReference>
<dbReference type="SMART" id="SM00267">
    <property type="entry name" value="GGDEF"/>
    <property type="match status" value="1"/>
</dbReference>
<dbReference type="Gene3D" id="3.30.70.270">
    <property type="match status" value="1"/>
</dbReference>
<dbReference type="PANTHER" id="PTHR45138">
    <property type="entry name" value="REGULATORY COMPONENTS OF SENSORY TRANSDUCTION SYSTEM"/>
    <property type="match status" value="1"/>
</dbReference>
<dbReference type="Gene3D" id="1.20.120.30">
    <property type="entry name" value="Aspartate receptor, ligand-binding domain"/>
    <property type="match status" value="1"/>
</dbReference>
<dbReference type="Pfam" id="PF00990">
    <property type="entry name" value="GGDEF"/>
    <property type="match status" value="1"/>
</dbReference>
<dbReference type="GO" id="GO:0052621">
    <property type="term" value="F:diguanylate cyclase activity"/>
    <property type="evidence" value="ECO:0007669"/>
    <property type="project" value="UniProtKB-EC"/>
</dbReference>
<accession>Q30P45</accession>
<proteinExistence type="predicted"/>
<evidence type="ECO:0000256" key="1">
    <source>
        <dbReference type="ARBA" id="ARBA00012528"/>
    </source>
</evidence>
<dbReference type="FunFam" id="3.30.70.270:FF:000001">
    <property type="entry name" value="Diguanylate cyclase domain protein"/>
    <property type="match status" value="1"/>
</dbReference>
<protein>
    <recommendedName>
        <fullName evidence="1">diguanylate cyclase</fullName>
        <ecNumber evidence="1">2.7.7.65</ecNumber>
    </recommendedName>
</protein>
<dbReference type="NCBIfam" id="TIGR00254">
    <property type="entry name" value="GGDEF"/>
    <property type="match status" value="1"/>
</dbReference>
<dbReference type="CDD" id="cd01949">
    <property type="entry name" value="GGDEF"/>
    <property type="match status" value="1"/>
</dbReference>
<keyword evidence="5" id="KW-1185">Reference proteome</keyword>
<dbReference type="AlphaFoldDB" id="Q30P45"/>
<dbReference type="InterPro" id="IPR025991">
    <property type="entry name" value="Chemoreceptor_zinc-bind_dom"/>
</dbReference>
<dbReference type="Proteomes" id="UP000002714">
    <property type="component" value="Chromosome"/>
</dbReference>
<gene>
    <name evidence="4" type="ordered locus">Suden_1962</name>
</gene>
<dbReference type="SUPFAM" id="SSF55073">
    <property type="entry name" value="Nucleotide cyclase"/>
    <property type="match status" value="1"/>
</dbReference>
<dbReference type="STRING" id="326298.Suden_1962"/>
<evidence type="ECO:0000313" key="5">
    <source>
        <dbReference type="Proteomes" id="UP000002714"/>
    </source>
</evidence>
<evidence type="ECO:0000256" key="2">
    <source>
        <dbReference type="ARBA" id="ARBA00034247"/>
    </source>
</evidence>
<dbReference type="InterPro" id="IPR050469">
    <property type="entry name" value="Diguanylate_Cyclase"/>
</dbReference>
<dbReference type="OrthoDB" id="9790367at2"/>
<dbReference type="eggNOG" id="COG3706">
    <property type="taxonomic scope" value="Bacteria"/>
</dbReference>
<sequence length="429" mass="49973">MIYDFSALFKDDTEAILDEFLDKCTTCIEVDSEHSVSMSVFSNHYRAILNTFESNFEEEYILDLFEKVAKYESSFKTPYIVIMNELFSLKHILLAKIAQGGEHLYISQMLMLFKNISNRVAKVYLDEYIDLVLSLNNLRRISISDLVEKKTIRFYEDHLAWLTKLAQSIKEKNLDIFPELEATDCSFGKWLHNDGKNTIHNNSKYSAINTLHNNLHRFAQKIFMRMHTQEHDILITYLEKCELISLSIGTELAMIDNVLMNQQITKDSLTSALNRNSLKNIFESQYELSFATGNHFILAMCDLDFFKNINDTYGHVAGDKILINFVKIVKKNIRNSDIIIRYGGEEFIIILPAVDKEKGCQVLEKIRKDFQESKLHFEGKEIQATLSVGTMEIKPEYHYKKSFLDEYIMQVDQKLYLAKRNGRNRVESC</sequence>
<evidence type="ECO:0000313" key="4">
    <source>
        <dbReference type="EMBL" id="ABB45236.1"/>
    </source>
</evidence>
<feature type="domain" description="GGDEF" evidence="3">
    <location>
        <begin position="294"/>
        <end position="429"/>
    </location>
</feature>
<dbReference type="EC" id="2.7.7.65" evidence="1"/>
<name>Q30P45_SULDN</name>
<dbReference type="InterPro" id="IPR043128">
    <property type="entry name" value="Rev_trsase/Diguanyl_cyclase"/>
</dbReference>
<dbReference type="EMBL" id="CP000153">
    <property type="protein sequence ID" value="ABB45236.1"/>
    <property type="molecule type" value="Genomic_DNA"/>
</dbReference>